<dbReference type="CDD" id="cd22886">
    <property type="entry name" value="ANKRD27_zf2"/>
    <property type="match status" value="1"/>
</dbReference>
<dbReference type="Gene3D" id="1.25.40.20">
    <property type="entry name" value="Ankyrin repeat-containing domain"/>
    <property type="match status" value="3"/>
</dbReference>
<feature type="domain" description="VPS9" evidence="2">
    <location>
        <begin position="247"/>
        <end position="390"/>
    </location>
</feature>
<dbReference type="PROSITE" id="PS50297">
    <property type="entry name" value="ANK_REP_REGION"/>
    <property type="match status" value="5"/>
</dbReference>
<dbReference type="PANTHER" id="PTHR24170">
    <property type="entry name" value="ANKYRIN REPEAT DOMAIN-CONTAINING PROTEIN 27"/>
    <property type="match status" value="1"/>
</dbReference>
<feature type="repeat" description="ANK" evidence="1">
    <location>
        <begin position="500"/>
        <end position="532"/>
    </location>
</feature>
<organism evidence="3 4">
    <name type="scientific">Frankliniella occidentalis</name>
    <name type="common">Western flower thrips</name>
    <name type="synonym">Euthrips occidentalis</name>
    <dbReference type="NCBI Taxonomy" id="133901"/>
    <lineage>
        <taxon>Eukaryota</taxon>
        <taxon>Metazoa</taxon>
        <taxon>Ecdysozoa</taxon>
        <taxon>Arthropoda</taxon>
        <taxon>Hexapoda</taxon>
        <taxon>Insecta</taxon>
        <taxon>Pterygota</taxon>
        <taxon>Neoptera</taxon>
        <taxon>Paraneoptera</taxon>
        <taxon>Thysanoptera</taxon>
        <taxon>Terebrantia</taxon>
        <taxon>Thripoidea</taxon>
        <taxon>Thripidae</taxon>
        <taxon>Frankliniella</taxon>
    </lineage>
</organism>
<dbReference type="OrthoDB" id="411646at2759"/>
<keyword evidence="3" id="KW-1185">Reference proteome</keyword>
<dbReference type="InterPro" id="IPR003123">
    <property type="entry name" value="VPS9"/>
</dbReference>
<dbReference type="Proteomes" id="UP000504606">
    <property type="component" value="Unplaced"/>
</dbReference>
<feature type="repeat" description="ANK" evidence="1">
    <location>
        <begin position="605"/>
        <end position="637"/>
    </location>
</feature>
<dbReference type="GO" id="GO:0048812">
    <property type="term" value="P:neuron projection morphogenesis"/>
    <property type="evidence" value="ECO:0007669"/>
    <property type="project" value="TreeGrafter"/>
</dbReference>
<proteinExistence type="predicted"/>
<dbReference type="GeneID" id="113204335"/>
<sequence>MEMETNYDEDLNENVFYQMLNGEHKELFQKATAEGWVICVPRAGSLPKYALTDNDIYSHILIPSDELPESHFRSLNEKDVRICNRVITVEQDDISRPYSTHILFEETFYTDDYMKYKVLCVESPLDQQCEPGQMSDVGIVSVNTLQDCIDLLWTESSGKDVLEQMDDAVTNFLKDNDGVELEPLQKQRDQTSALYSRCLQIALRDARLREKTTANKHLLQSVKVAVETYLHHGIYHILIKGVTACTAYEDAALNKIIRNVSDLQLRDLGVRSDLYDTVPKAKQELARIDRYSTVLGKIGCIKKTLAAISRTRPGEDPTKGNIIAADDLLPMMVFLVIKASLANWIAHLTVMKTFRFSASASCQTDEASFLITSLEAAIEHVKSGVLLGPSEPEAQWVYESSKSEGSDDDFEVISNSVETVKLEARSDLDPSSIAYLFEHIRVGNEDEVVNVLDNGTKQPKKEVDSSLALCHPLCSCDRCEGLLSKVLCVTTPTIHSCDDRGFTALHVASLYGQPQIVDLLLSRGASVNVSDYSGSTPMHYAASRGHQNALLLLAHTGAEIQCRDNEGNAPLHLSAGNGHEGCVKALLYFSEHVGVRLDVNSTNTNGDTALHHAARWGYEGIVNILLEYGANPSIENKRKLTPSHYAHNLHVSRLLSNAVSSRATGKSSPLDLLKKPSKTQSDVSIAAVYKEKLDFSDDHETCSLNGSIGEHSSIRPHNTEQIKRVEKLLRAIAVGDTRLACYYLGLEGPGESLQCNNEVSNVVMCHPLCICENCRPKNIDVKSGAVSERVTLNVNVSNSEGFTPLHIAAMNGQSDLMRLLLDAGAYPNVRTRQKGCTPLHLACQHQRVAAARILTQTGECNLNLQDLRGNSALHHACFSGNAKLVELLVKEGAIVDLRNAEGKRPVDDAEEKTSLNVIRLLKIGKTSSKSV</sequence>
<dbReference type="GO" id="GO:0043005">
    <property type="term" value="C:neuron projection"/>
    <property type="evidence" value="ECO:0007669"/>
    <property type="project" value="TreeGrafter"/>
</dbReference>
<name>A0A9C6XTL2_FRAOC</name>
<dbReference type="AlphaFoldDB" id="A0A9C6XTL2"/>
<reference evidence="4" key="1">
    <citation type="submission" date="2025-08" db="UniProtKB">
        <authorList>
            <consortium name="RefSeq"/>
        </authorList>
    </citation>
    <scope>IDENTIFICATION</scope>
    <source>
        <tissue evidence="4">Whole organism</tissue>
    </source>
</reference>
<evidence type="ECO:0000313" key="3">
    <source>
        <dbReference type="Proteomes" id="UP000504606"/>
    </source>
</evidence>
<dbReference type="GO" id="GO:0045022">
    <property type="term" value="P:early endosome to late endosome transport"/>
    <property type="evidence" value="ECO:0007669"/>
    <property type="project" value="TreeGrafter"/>
</dbReference>
<dbReference type="InterPro" id="IPR002110">
    <property type="entry name" value="Ankyrin_rpt"/>
</dbReference>
<dbReference type="SUPFAM" id="SSF109993">
    <property type="entry name" value="VPS9 domain"/>
    <property type="match status" value="1"/>
</dbReference>
<dbReference type="Gene3D" id="1.20.1050.80">
    <property type="entry name" value="VPS9 domain"/>
    <property type="match status" value="1"/>
</dbReference>
<dbReference type="GO" id="GO:0005769">
    <property type="term" value="C:early endosome"/>
    <property type="evidence" value="ECO:0007669"/>
    <property type="project" value="TreeGrafter"/>
</dbReference>
<dbReference type="Pfam" id="PF00023">
    <property type="entry name" value="Ank"/>
    <property type="match status" value="1"/>
</dbReference>
<feature type="repeat" description="ANK" evidence="1">
    <location>
        <begin position="868"/>
        <end position="900"/>
    </location>
</feature>
<feature type="repeat" description="ANK" evidence="1">
    <location>
        <begin position="566"/>
        <end position="598"/>
    </location>
</feature>
<dbReference type="GO" id="GO:0030133">
    <property type="term" value="C:transport vesicle"/>
    <property type="evidence" value="ECO:0007669"/>
    <property type="project" value="TreeGrafter"/>
</dbReference>
<dbReference type="CDD" id="cd22885">
    <property type="entry name" value="ANKRD27_zf1"/>
    <property type="match status" value="1"/>
</dbReference>
<dbReference type="GO" id="GO:0000149">
    <property type="term" value="F:SNARE binding"/>
    <property type="evidence" value="ECO:0007669"/>
    <property type="project" value="TreeGrafter"/>
</dbReference>
<accession>A0A9C6XTL2</accession>
<dbReference type="GO" id="GO:0097422">
    <property type="term" value="C:tubular endosome"/>
    <property type="evidence" value="ECO:0007669"/>
    <property type="project" value="TreeGrafter"/>
</dbReference>
<dbReference type="InterPro" id="IPR051248">
    <property type="entry name" value="UPF0507/Ank_repeat_27"/>
</dbReference>
<feature type="repeat" description="ANK" evidence="1">
    <location>
        <begin position="800"/>
        <end position="832"/>
    </location>
</feature>
<dbReference type="SMART" id="SM00248">
    <property type="entry name" value="ANK"/>
    <property type="match status" value="7"/>
</dbReference>
<dbReference type="RefSeq" id="XP_052130061.1">
    <property type="nucleotide sequence ID" value="XM_052274101.1"/>
</dbReference>
<keyword evidence="1" id="KW-0040">ANK repeat</keyword>
<dbReference type="InterPro" id="IPR036770">
    <property type="entry name" value="Ankyrin_rpt-contain_sf"/>
</dbReference>
<gene>
    <name evidence="4" type="primary">LOC113204335</name>
</gene>
<dbReference type="PROSITE" id="PS51205">
    <property type="entry name" value="VPS9"/>
    <property type="match status" value="1"/>
</dbReference>
<dbReference type="PROSITE" id="PS50088">
    <property type="entry name" value="ANK_REPEAT"/>
    <property type="match status" value="6"/>
</dbReference>
<dbReference type="GO" id="GO:0005770">
    <property type="term" value="C:late endosome"/>
    <property type="evidence" value="ECO:0007669"/>
    <property type="project" value="TreeGrafter"/>
</dbReference>
<protein>
    <submittedName>
        <fullName evidence="4">Ankyrin repeat domain-containing protein 27-like isoform X1</fullName>
    </submittedName>
</protein>
<dbReference type="Pfam" id="PF12796">
    <property type="entry name" value="Ank_2"/>
    <property type="match status" value="2"/>
</dbReference>
<dbReference type="Pfam" id="PF13637">
    <property type="entry name" value="Ank_4"/>
    <property type="match status" value="1"/>
</dbReference>
<feature type="repeat" description="ANK" evidence="1">
    <location>
        <begin position="533"/>
        <end position="565"/>
    </location>
</feature>
<evidence type="ECO:0000313" key="4">
    <source>
        <dbReference type="RefSeq" id="XP_052130061.1"/>
    </source>
</evidence>
<dbReference type="InterPro" id="IPR037191">
    <property type="entry name" value="VPS9_dom_sf"/>
</dbReference>
<dbReference type="GO" id="GO:0005886">
    <property type="term" value="C:plasma membrane"/>
    <property type="evidence" value="ECO:0007669"/>
    <property type="project" value="TreeGrafter"/>
</dbReference>
<dbReference type="GO" id="GO:0005085">
    <property type="term" value="F:guanyl-nucleotide exchange factor activity"/>
    <property type="evidence" value="ECO:0007669"/>
    <property type="project" value="TreeGrafter"/>
</dbReference>
<dbReference type="SUPFAM" id="SSF48403">
    <property type="entry name" value="Ankyrin repeat"/>
    <property type="match status" value="2"/>
</dbReference>
<evidence type="ECO:0000256" key="1">
    <source>
        <dbReference type="PROSITE-ProRule" id="PRU00023"/>
    </source>
</evidence>
<evidence type="ECO:0000259" key="2">
    <source>
        <dbReference type="PROSITE" id="PS51205"/>
    </source>
</evidence>
<dbReference type="Pfam" id="PF02204">
    <property type="entry name" value="VPS9"/>
    <property type="match status" value="1"/>
</dbReference>
<dbReference type="PRINTS" id="PR01415">
    <property type="entry name" value="ANKYRIN"/>
</dbReference>
<dbReference type="PANTHER" id="PTHR24170:SF2">
    <property type="entry name" value="ANKYRIN REPEAT DOMAIN-CONTAINING PROTEIN 27"/>
    <property type="match status" value="1"/>
</dbReference>